<comment type="caution">
    <text evidence="2">The sequence shown here is derived from an EMBL/GenBank/DDBJ whole genome shotgun (WGS) entry which is preliminary data.</text>
</comment>
<dbReference type="InterPro" id="IPR024078">
    <property type="entry name" value="LmbE-like_dom_sf"/>
</dbReference>
<evidence type="ECO:0000313" key="2">
    <source>
        <dbReference type="EMBL" id="KUL52691.1"/>
    </source>
</evidence>
<evidence type="ECO:0000256" key="1">
    <source>
        <dbReference type="ARBA" id="ARBA00022833"/>
    </source>
</evidence>
<dbReference type="Pfam" id="PF02585">
    <property type="entry name" value="PIG-L"/>
    <property type="match status" value="1"/>
</dbReference>
<proteinExistence type="predicted"/>
<gene>
    <name evidence="2" type="ORF">ADL28_23750</name>
</gene>
<reference evidence="3" key="1">
    <citation type="submission" date="2015-10" db="EMBL/GenBank/DDBJ databases">
        <authorList>
            <person name="Ju K.-S."/>
            <person name="Doroghazi J.R."/>
            <person name="Metcalf W.W."/>
        </authorList>
    </citation>
    <scope>NUCLEOTIDE SEQUENCE [LARGE SCALE GENOMIC DNA]</scope>
    <source>
        <strain evidence="3">NRRL F-8817</strain>
    </source>
</reference>
<dbReference type="InterPro" id="IPR003737">
    <property type="entry name" value="GlcNAc_PI_deacetylase-related"/>
</dbReference>
<evidence type="ECO:0008006" key="4">
    <source>
        <dbReference type="Google" id="ProtNLM"/>
    </source>
</evidence>
<accession>A0A0X3W761</accession>
<dbReference type="SUPFAM" id="SSF102588">
    <property type="entry name" value="LmbE-like"/>
    <property type="match status" value="1"/>
</dbReference>
<organism evidence="2 3">
    <name type="scientific">Streptomyces violaceusniger</name>
    <dbReference type="NCBI Taxonomy" id="68280"/>
    <lineage>
        <taxon>Bacteria</taxon>
        <taxon>Bacillati</taxon>
        <taxon>Actinomycetota</taxon>
        <taxon>Actinomycetes</taxon>
        <taxon>Kitasatosporales</taxon>
        <taxon>Streptomycetaceae</taxon>
        <taxon>Streptomyces</taxon>
        <taxon>Streptomyces violaceusniger group</taxon>
    </lineage>
</organism>
<dbReference type="GO" id="GO:0016137">
    <property type="term" value="P:glycoside metabolic process"/>
    <property type="evidence" value="ECO:0007669"/>
    <property type="project" value="UniProtKB-ARBA"/>
</dbReference>
<name>A0A0X3W761_STRVO</name>
<dbReference type="Proteomes" id="UP000053413">
    <property type="component" value="Unassembled WGS sequence"/>
</dbReference>
<dbReference type="RefSeq" id="WP_059145774.1">
    <property type="nucleotide sequence ID" value="NZ_LLZJ01000310.1"/>
</dbReference>
<protein>
    <recommendedName>
        <fullName evidence="4">GlcNAc-PI de-N-acetylase</fullName>
    </recommendedName>
</protein>
<dbReference type="OrthoDB" id="116799at2"/>
<sequence length="220" mass="23281">MRRVVVSPHPDDAVWSCGGMFGAWAAGPDALTVVTVFDGGPAAAVRRAEDAAALAAWPVRAVGLGFPDAVHREDRYPGPLSRRRAVHPDDAGTAEAVAAALAPYLREGDLLLLPLAGRTHVDHVIARSAAEHAAAGTAVQVAYYAEFPYRPPLPGGPGMEVTEHRADFSAWLRGALAYRSQVTEMFGGPLRFGRALAGHARTPAVWREHRLAAQDSAAAK</sequence>
<dbReference type="EMBL" id="LLZJ01000310">
    <property type="protein sequence ID" value="KUL52691.1"/>
    <property type="molecule type" value="Genomic_DNA"/>
</dbReference>
<dbReference type="AlphaFoldDB" id="A0A0X3W761"/>
<evidence type="ECO:0000313" key="3">
    <source>
        <dbReference type="Proteomes" id="UP000053413"/>
    </source>
</evidence>
<keyword evidence="1" id="KW-0862">Zinc</keyword>
<dbReference type="Gene3D" id="3.40.50.10320">
    <property type="entry name" value="LmbE-like"/>
    <property type="match status" value="1"/>
</dbReference>